<feature type="domain" description="Ras-GEF" evidence="7">
    <location>
        <begin position="1027"/>
        <end position="1261"/>
    </location>
</feature>
<evidence type="ECO:0000256" key="3">
    <source>
        <dbReference type="ARBA" id="ARBA00022771"/>
    </source>
</evidence>
<dbReference type="SUPFAM" id="SSF47473">
    <property type="entry name" value="EF-hand"/>
    <property type="match status" value="1"/>
</dbReference>
<gene>
    <name evidence="11" type="ORF">AMSG_12389</name>
</gene>
<dbReference type="SUPFAM" id="SSF48366">
    <property type="entry name" value="Ras GEF"/>
    <property type="match status" value="1"/>
</dbReference>
<feature type="compositionally biased region" description="Basic and acidic residues" evidence="6">
    <location>
        <begin position="488"/>
        <end position="499"/>
    </location>
</feature>
<dbReference type="Proteomes" id="UP000054408">
    <property type="component" value="Unassembled WGS sequence"/>
</dbReference>
<dbReference type="PROSITE" id="PS00018">
    <property type="entry name" value="EF_HAND_1"/>
    <property type="match status" value="1"/>
</dbReference>
<dbReference type="GeneID" id="25570303"/>
<keyword evidence="4" id="KW-0106">Calcium</keyword>
<dbReference type="Pfam" id="PF14753">
    <property type="entry name" value="FAM221"/>
    <property type="match status" value="1"/>
</dbReference>
<dbReference type="InterPro" id="IPR001202">
    <property type="entry name" value="WW_dom"/>
</dbReference>
<accession>A0A0L0DT19</accession>
<dbReference type="InterPro" id="IPR008937">
    <property type="entry name" value="Ras-like_GEF"/>
</dbReference>
<evidence type="ECO:0000313" key="12">
    <source>
        <dbReference type="Proteomes" id="UP000054408"/>
    </source>
</evidence>
<dbReference type="Pfam" id="PF00397">
    <property type="entry name" value="WW"/>
    <property type="match status" value="1"/>
</dbReference>
<evidence type="ECO:0008006" key="13">
    <source>
        <dbReference type="Google" id="ProtNLM"/>
    </source>
</evidence>
<evidence type="ECO:0000256" key="5">
    <source>
        <dbReference type="PROSITE-ProRule" id="PRU00168"/>
    </source>
</evidence>
<dbReference type="InterPro" id="IPR002048">
    <property type="entry name" value="EF_hand_dom"/>
</dbReference>
<feature type="compositionally biased region" description="Low complexity" evidence="6">
    <location>
        <begin position="444"/>
        <end position="455"/>
    </location>
</feature>
<dbReference type="Gene3D" id="2.20.70.10">
    <property type="match status" value="1"/>
</dbReference>
<dbReference type="Pfam" id="PF13499">
    <property type="entry name" value="EF-hand_7"/>
    <property type="match status" value="2"/>
</dbReference>
<dbReference type="Pfam" id="PF00618">
    <property type="entry name" value="RasGEF_N"/>
    <property type="match status" value="1"/>
</dbReference>
<dbReference type="GO" id="GO:0007265">
    <property type="term" value="P:Ras protein signal transduction"/>
    <property type="evidence" value="ECO:0007669"/>
    <property type="project" value="TreeGrafter"/>
</dbReference>
<feature type="compositionally biased region" description="Low complexity" evidence="6">
    <location>
        <begin position="644"/>
        <end position="661"/>
    </location>
</feature>
<feature type="compositionally biased region" description="Polar residues" evidence="6">
    <location>
        <begin position="561"/>
        <end position="574"/>
    </location>
</feature>
<sequence>MEQLNETQLKEMQDNFALFDRKSDGVIDFDELFETFTALGLEYTEAYTRTVFVAADTNNDERIDFAEFVTLLMGVNGDESSEIRHMFNVLDRDNSGSLTAEKVLEGMLKLGVNVTEDEVKAMVEEMDADGNGEVDFSEFRTIWLRMSLGSVNGISAAVERYGVAPGAAALLRAEYAAAREAMTSSTYLLWRCSAPENPAASDFCTRIGSASKCFCRHTFADHDLRTPLVGCTARLAADGPPCPCRGFRYIPSRPEEIGDSHLVRRRGFRLDRWRPKCSCSHGYDVHRRGDDSRCRSRGCSCRAFSAAFRCAACDGCYADHELVVDSRSARAAAGLPVDAAFLPLADAPELQAMVFADELGLAPHIPTGAALDIPLTADGSVAVYMPPPSVVVFSGEPRELLAPGAQAVFYDDSGQRIALHTHDLRPLSHSLSLLDSPMRSSMSLADLSRSRSASSPVSPTGDNGFSRSGSILSEGPLGLALSLPTPSPDRRSSISRRADCATSNLARSSFSVDSPADDDAESTAVPGARLLDSSETSGSGLDLDGEDEPATDDADHEYDASSLSGSGQTALRDGASQSIGPLLHDLDALNARFLPSDEPPTLTLCSSDSGDGEVSPRTAFLSDAGSHSADLPSWSAGEADDGANADIGSAASDSDARSSSARPPPPPPLVPPPWSAYWSEEYTRYYYVNANTSESVWNVPGSPGAAKAEAKAKAKAKGKTKAKAKGKTKGRPLSLEAALQASASELRPTRPVDAEVLFNEDPSLALSAPLIGRDVDVGELVVVDSASGGEASSPDSVISSEQISKARAASSPSLASSSAGGWATESSKAIVVVSEKDPESGAMAVVATYLRSESGENALMSATEDFLVRELANERAPNSVYIDAFLLNYRSFMDPLQLMLRLLARFNLSVADGADAEEEAYMAMWRNPVRMRVLNVAFKWVEKFWIIDFAPSPELQAGLNDLIELATEDFPSLAAKLAAKVEDKKAACADDPGFVGKDVSVAGIGEPGSVSLEALQADDGKALAQTSPSVLAHVLTDIEASLFSAVPPAEFVLQLSKRASVPHLDQLVERFNSVSRWVTTQVLVGSSPKRRAKMITFFIHSLLKLVSLNNYNSLMAILSGLSNTSVSRLSATWAKVSSRTKKALRKVEQLMGVDANSARYRAVLRTLKPPAIPFLGLTLQDVLHHADCAPALIDGRINFSKYAELSDIVLALTRFQGSDYSAAFAAKKGSREWDTTHALVSHLYVLDEKAAYKLSKSIEPSR</sequence>
<dbReference type="FunFam" id="1.10.238.10:FF:000001">
    <property type="entry name" value="Calmodulin 1"/>
    <property type="match status" value="1"/>
</dbReference>
<comment type="similarity">
    <text evidence="1">Belongs to the FAM221 family.</text>
</comment>
<dbReference type="GO" id="GO:0005085">
    <property type="term" value="F:guanyl-nucleotide exchange factor activity"/>
    <property type="evidence" value="ECO:0007669"/>
    <property type="project" value="UniProtKB-KW"/>
</dbReference>
<dbReference type="PROSITE" id="PS50222">
    <property type="entry name" value="EF_HAND_2"/>
    <property type="match status" value="3"/>
</dbReference>
<feature type="region of interest" description="Disordered" evidence="6">
    <location>
        <begin position="444"/>
        <end position="574"/>
    </location>
</feature>
<evidence type="ECO:0000256" key="2">
    <source>
        <dbReference type="ARBA" id="ARBA00022658"/>
    </source>
</evidence>
<dbReference type="PANTHER" id="PTHR23113:SF368">
    <property type="entry name" value="CELL DIVISION CONTROL PROTEIN 25"/>
    <property type="match status" value="1"/>
</dbReference>
<feature type="domain" description="WW" evidence="8">
    <location>
        <begin position="668"/>
        <end position="702"/>
    </location>
</feature>
<dbReference type="InterPro" id="IPR011992">
    <property type="entry name" value="EF-hand-dom_pair"/>
</dbReference>
<dbReference type="GO" id="GO:0005886">
    <property type="term" value="C:plasma membrane"/>
    <property type="evidence" value="ECO:0007669"/>
    <property type="project" value="TreeGrafter"/>
</dbReference>
<dbReference type="Gene3D" id="1.10.238.10">
    <property type="entry name" value="EF-hand"/>
    <property type="match status" value="2"/>
</dbReference>
<dbReference type="InterPro" id="IPR000651">
    <property type="entry name" value="Ras-like_Gua-exchang_fac_N"/>
</dbReference>
<keyword evidence="2 5" id="KW-0344">Guanine-nucleotide releasing factor</keyword>
<dbReference type="AlphaFoldDB" id="A0A0L0DT19"/>
<dbReference type="PROSITE" id="PS50009">
    <property type="entry name" value="RASGEF_CAT"/>
    <property type="match status" value="1"/>
</dbReference>
<dbReference type="InterPro" id="IPR036964">
    <property type="entry name" value="RASGEF_cat_dom_sf"/>
</dbReference>
<proteinExistence type="inferred from homology"/>
<dbReference type="SMART" id="SM00054">
    <property type="entry name" value="EFh"/>
    <property type="match status" value="4"/>
</dbReference>
<protein>
    <recommendedName>
        <fullName evidence="13">Calmodulin</fullName>
    </recommendedName>
</protein>
<evidence type="ECO:0000259" key="9">
    <source>
        <dbReference type="PROSITE" id="PS50212"/>
    </source>
</evidence>
<dbReference type="SMART" id="SM00147">
    <property type="entry name" value="RasGEF"/>
    <property type="match status" value="1"/>
</dbReference>
<dbReference type="eggNOG" id="KOG0027">
    <property type="taxonomic scope" value="Eukaryota"/>
</dbReference>
<feature type="domain" description="EF-hand" evidence="10">
    <location>
        <begin position="78"/>
        <end position="113"/>
    </location>
</feature>
<dbReference type="Pfam" id="PF00617">
    <property type="entry name" value="RasGEF"/>
    <property type="match status" value="1"/>
</dbReference>
<dbReference type="PROSITE" id="PS50212">
    <property type="entry name" value="RASGEF_NTER"/>
    <property type="match status" value="1"/>
</dbReference>
<feature type="compositionally biased region" description="Polar residues" evidence="6">
    <location>
        <begin position="501"/>
        <end position="512"/>
    </location>
</feature>
<dbReference type="InterPro" id="IPR023578">
    <property type="entry name" value="Ras_GEF_dom_sf"/>
</dbReference>
<dbReference type="InterPro" id="IPR001895">
    <property type="entry name" value="RASGEF_cat_dom"/>
</dbReference>
<evidence type="ECO:0000259" key="8">
    <source>
        <dbReference type="PROSITE" id="PS50020"/>
    </source>
</evidence>
<dbReference type="SMART" id="SM00456">
    <property type="entry name" value="WW"/>
    <property type="match status" value="1"/>
</dbReference>
<dbReference type="PROSITE" id="PS50020">
    <property type="entry name" value="WW_DOMAIN_2"/>
    <property type="match status" value="1"/>
</dbReference>
<keyword evidence="3" id="KW-0479">Metal-binding</keyword>
<evidence type="ECO:0000256" key="6">
    <source>
        <dbReference type="SAM" id="MobiDB-lite"/>
    </source>
</evidence>
<feature type="region of interest" description="Disordered" evidence="6">
    <location>
        <begin position="597"/>
        <end position="674"/>
    </location>
</feature>
<feature type="compositionally biased region" description="Polar residues" evidence="6">
    <location>
        <begin position="456"/>
        <end position="471"/>
    </location>
</feature>
<keyword evidence="3" id="KW-0863">Zinc-finger</keyword>
<feature type="domain" description="EF-hand" evidence="10">
    <location>
        <begin position="7"/>
        <end position="42"/>
    </location>
</feature>
<dbReference type="GO" id="GO:0008270">
    <property type="term" value="F:zinc ion binding"/>
    <property type="evidence" value="ECO:0007669"/>
    <property type="project" value="UniProtKB-KW"/>
</dbReference>
<evidence type="ECO:0000259" key="10">
    <source>
        <dbReference type="PROSITE" id="PS50222"/>
    </source>
</evidence>
<dbReference type="EMBL" id="GL349496">
    <property type="protein sequence ID" value="KNC55176.1"/>
    <property type="molecule type" value="Genomic_DNA"/>
</dbReference>
<dbReference type="SUPFAM" id="SSF51045">
    <property type="entry name" value="WW domain"/>
    <property type="match status" value="1"/>
</dbReference>
<feature type="compositionally biased region" description="Acidic residues" evidence="6">
    <location>
        <begin position="543"/>
        <end position="556"/>
    </location>
</feature>
<evidence type="ECO:0000259" key="7">
    <source>
        <dbReference type="PROSITE" id="PS50009"/>
    </source>
</evidence>
<dbReference type="CDD" id="cd00201">
    <property type="entry name" value="WW"/>
    <property type="match status" value="1"/>
</dbReference>
<dbReference type="OrthoDB" id="196393at2759"/>
<name>A0A0L0DT19_THETB</name>
<dbReference type="CDD" id="cd06224">
    <property type="entry name" value="REM"/>
    <property type="match status" value="1"/>
</dbReference>
<feature type="domain" description="N-terminal Ras-GEF" evidence="9">
    <location>
        <begin position="855"/>
        <end position="986"/>
    </location>
</feature>
<dbReference type="InterPro" id="IPR036020">
    <property type="entry name" value="WW_dom_sf"/>
</dbReference>
<keyword evidence="3" id="KW-0862">Zinc</keyword>
<dbReference type="SMART" id="SM00229">
    <property type="entry name" value="RasGEFN"/>
    <property type="match status" value="1"/>
</dbReference>
<dbReference type="InterPro" id="IPR026755">
    <property type="entry name" value="Fam221a/b"/>
</dbReference>
<dbReference type="GO" id="GO:0005509">
    <property type="term" value="F:calcium ion binding"/>
    <property type="evidence" value="ECO:0007669"/>
    <property type="project" value="InterPro"/>
</dbReference>
<evidence type="ECO:0000313" key="11">
    <source>
        <dbReference type="EMBL" id="KNC55176.1"/>
    </source>
</evidence>
<dbReference type="InterPro" id="IPR019804">
    <property type="entry name" value="Ras_G-nucl-exch_fac_CS"/>
</dbReference>
<evidence type="ECO:0000256" key="1">
    <source>
        <dbReference type="ARBA" id="ARBA00011026"/>
    </source>
</evidence>
<reference evidence="11 12" key="1">
    <citation type="submission" date="2010-05" db="EMBL/GenBank/DDBJ databases">
        <title>The Genome Sequence of Thecamonas trahens ATCC 50062.</title>
        <authorList>
            <consortium name="The Broad Institute Genome Sequencing Platform"/>
            <person name="Russ C."/>
            <person name="Cuomo C."/>
            <person name="Shea T."/>
            <person name="Young S.K."/>
            <person name="Zeng Q."/>
            <person name="Koehrsen M."/>
            <person name="Haas B."/>
            <person name="Borodovsky M."/>
            <person name="Guigo R."/>
            <person name="Alvarado L."/>
            <person name="Berlin A."/>
            <person name="Bochicchio J."/>
            <person name="Borenstein D."/>
            <person name="Chapman S."/>
            <person name="Chen Z."/>
            <person name="Freedman E."/>
            <person name="Gellesch M."/>
            <person name="Goldberg J."/>
            <person name="Griggs A."/>
            <person name="Gujja S."/>
            <person name="Heilman E."/>
            <person name="Heiman D."/>
            <person name="Hepburn T."/>
            <person name="Howarth C."/>
            <person name="Jen D."/>
            <person name="Larson L."/>
            <person name="Mehta T."/>
            <person name="Park D."/>
            <person name="Pearson M."/>
            <person name="Roberts A."/>
            <person name="Saif S."/>
            <person name="Shenoy N."/>
            <person name="Sisk P."/>
            <person name="Stolte C."/>
            <person name="Sykes S."/>
            <person name="Thomson T."/>
            <person name="Walk T."/>
            <person name="White J."/>
            <person name="Yandava C."/>
            <person name="Burger G."/>
            <person name="Gray M.W."/>
            <person name="Holland P.W.H."/>
            <person name="King N."/>
            <person name="Lang F.B.F."/>
            <person name="Roger A.J."/>
            <person name="Ruiz-Trillo I."/>
            <person name="Lander E."/>
            <person name="Nusbaum C."/>
        </authorList>
    </citation>
    <scope>NUCLEOTIDE SEQUENCE [LARGE SCALE GENOMIC DNA]</scope>
    <source>
        <strain evidence="11 12">ATCC 50062</strain>
    </source>
</reference>
<dbReference type="Gene3D" id="1.20.870.10">
    <property type="entry name" value="Son of sevenless (SoS) protein Chain: S domain 1"/>
    <property type="match status" value="1"/>
</dbReference>
<organism evidence="11 12">
    <name type="scientific">Thecamonas trahens ATCC 50062</name>
    <dbReference type="NCBI Taxonomy" id="461836"/>
    <lineage>
        <taxon>Eukaryota</taxon>
        <taxon>Apusozoa</taxon>
        <taxon>Apusomonadida</taxon>
        <taxon>Apusomonadidae</taxon>
        <taxon>Thecamonas</taxon>
    </lineage>
</organism>
<dbReference type="CDD" id="cd00051">
    <property type="entry name" value="EFh"/>
    <property type="match status" value="2"/>
</dbReference>
<dbReference type="Gene3D" id="1.10.840.10">
    <property type="entry name" value="Ras guanine-nucleotide exchange factors catalytic domain"/>
    <property type="match status" value="1"/>
</dbReference>
<feature type="domain" description="EF-hand" evidence="10">
    <location>
        <begin position="114"/>
        <end position="149"/>
    </location>
</feature>
<dbReference type="RefSeq" id="XP_013753255.1">
    <property type="nucleotide sequence ID" value="XM_013897801.1"/>
</dbReference>
<dbReference type="eggNOG" id="KOG3417">
    <property type="taxonomic scope" value="Eukaryota"/>
</dbReference>
<dbReference type="STRING" id="461836.A0A0L0DT19"/>
<dbReference type="InterPro" id="IPR018247">
    <property type="entry name" value="EF_Hand_1_Ca_BS"/>
</dbReference>
<evidence type="ECO:0000256" key="4">
    <source>
        <dbReference type="ARBA" id="ARBA00022837"/>
    </source>
</evidence>
<feature type="compositionally biased region" description="Pro residues" evidence="6">
    <location>
        <begin position="662"/>
        <end position="674"/>
    </location>
</feature>
<keyword evidence="12" id="KW-1185">Reference proteome</keyword>
<dbReference type="PANTHER" id="PTHR23113">
    <property type="entry name" value="GUANINE NUCLEOTIDE EXCHANGE FACTOR"/>
    <property type="match status" value="1"/>
</dbReference>
<dbReference type="PROSITE" id="PS00720">
    <property type="entry name" value="RASGEF"/>
    <property type="match status" value="1"/>
</dbReference>